<keyword evidence="2" id="KW-1185">Reference proteome</keyword>
<proteinExistence type="predicted"/>
<sequence length="223" mass="24431">MSNGCQSCKGGLGHSEDRCWKKPKDVKAHFGAANFVEVLLNDEEATLQQLHRLCGNEKVFSYTRVPRRRIPVEVAPTCNVPSPEAAGESTGVNRETRNVSSEALKCDVAITLESASSETLAVDLGKVSLCDPVVTKQTNALMSDSNTDADDDSEGGLQLVEPIDDKSEFGNTELEDLVLKEGPQQILQLTLQDQADDFMREEIANSNDYADWIQWISDAKKGK</sequence>
<evidence type="ECO:0000313" key="2">
    <source>
        <dbReference type="Proteomes" id="UP001497522"/>
    </source>
</evidence>
<dbReference type="Proteomes" id="UP001497522">
    <property type="component" value="Chromosome 8"/>
</dbReference>
<accession>A0ABP1C0Y9</accession>
<reference evidence="1" key="1">
    <citation type="submission" date="2024-03" db="EMBL/GenBank/DDBJ databases">
        <authorList>
            <consortium name="ELIXIR-Norway"/>
            <consortium name="Elixir Norway"/>
        </authorList>
    </citation>
    <scope>NUCLEOTIDE SEQUENCE</scope>
</reference>
<gene>
    <name evidence="1" type="ORF">CSSPJE1EN2_LOCUS23510</name>
</gene>
<protein>
    <submittedName>
        <fullName evidence="1">Uncharacterized protein</fullName>
    </submittedName>
</protein>
<organism evidence="1 2">
    <name type="scientific">Sphagnum jensenii</name>
    <dbReference type="NCBI Taxonomy" id="128206"/>
    <lineage>
        <taxon>Eukaryota</taxon>
        <taxon>Viridiplantae</taxon>
        <taxon>Streptophyta</taxon>
        <taxon>Embryophyta</taxon>
        <taxon>Bryophyta</taxon>
        <taxon>Sphagnophytina</taxon>
        <taxon>Sphagnopsida</taxon>
        <taxon>Sphagnales</taxon>
        <taxon>Sphagnaceae</taxon>
        <taxon>Sphagnum</taxon>
    </lineage>
</organism>
<dbReference type="EMBL" id="OZ023709">
    <property type="protein sequence ID" value="CAK9882154.1"/>
    <property type="molecule type" value="Genomic_DNA"/>
</dbReference>
<evidence type="ECO:0000313" key="1">
    <source>
        <dbReference type="EMBL" id="CAK9882154.1"/>
    </source>
</evidence>
<name>A0ABP1C0Y9_9BRYO</name>